<feature type="transmembrane region" description="Helical" evidence="2">
    <location>
        <begin position="121"/>
        <end position="142"/>
    </location>
</feature>
<keyword evidence="5" id="KW-1185">Reference proteome</keyword>
<dbReference type="InterPro" id="IPR003675">
    <property type="entry name" value="Rce1/LyrA-like_dom"/>
</dbReference>
<proteinExistence type="predicted"/>
<keyword evidence="2" id="KW-0812">Transmembrane</keyword>
<feature type="domain" description="CAAX prenyl protease 2/Lysostaphin resistance protein A-like" evidence="3">
    <location>
        <begin position="168"/>
        <end position="297"/>
    </location>
</feature>
<dbReference type="GO" id="GO:0004175">
    <property type="term" value="F:endopeptidase activity"/>
    <property type="evidence" value="ECO:0007669"/>
    <property type="project" value="UniProtKB-ARBA"/>
</dbReference>
<keyword evidence="2" id="KW-0472">Membrane</keyword>
<evidence type="ECO:0000313" key="4">
    <source>
        <dbReference type="EMBL" id="MFC5368489.1"/>
    </source>
</evidence>
<protein>
    <submittedName>
        <fullName evidence="4">Type II CAAX prenyl endopeptidase Rce1 family protein</fullName>
    </submittedName>
</protein>
<keyword evidence="2" id="KW-1133">Transmembrane helix</keyword>
<feature type="transmembrane region" description="Helical" evidence="2">
    <location>
        <begin position="230"/>
        <end position="254"/>
    </location>
</feature>
<accession>A0ABD5RER6</accession>
<feature type="transmembrane region" description="Helical" evidence="2">
    <location>
        <begin position="36"/>
        <end position="58"/>
    </location>
</feature>
<feature type="transmembrane region" description="Helical" evidence="2">
    <location>
        <begin position="181"/>
        <end position="199"/>
    </location>
</feature>
<dbReference type="Pfam" id="PF02517">
    <property type="entry name" value="Rce1-like"/>
    <property type="match status" value="1"/>
</dbReference>
<dbReference type="EMBL" id="JBHSKX010000002">
    <property type="protein sequence ID" value="MFC5368489.1"/>
    <property type="molecule type" value="Genomic_DNA"/>
</dbReference>
<feature type="transmembrane region" description="Helical" evidence="2">
    <location>
        <begin position="70"/>
        <end position="94"/>
    </location>
</feature>
<sequence length="310" mass="31768">MSSTAASATSGSDDPDRRDHAATGSGDRDTILLQQLAVLFGLGLLGVGALVATTYVQYRGRANLPFSPEILALLSALVPTILLAVAVVLGTVLAPRVGFRSHVADRVETGSRVLPKLAGEWRVAVAVGGGLGVVVILLDFGFQSVFGSITTTSTVSPDAALLALAGSIPLRVLYGGITEELLLRWGFMSLAVWLLWKLAGVVGAVGRRGRDTGGGGDGPSAPTAPAPTSAVVWAGILIAAVAFGLGHLPTLFALGPASFPVVGRTILLNAILGTGFGWLFWRRSLEAAMLGHVAFHALIVPVSAVVILVG</sequence>
<feature type="compositionally biased region" description="Low complexity" evidence="1">
    <location>
        <begin position="1"/>
        <end position="12"/>
    </location>
</feature>
<evidence type="ECO:0000259" key="3">
    <source>
        <dbReference type="Pfam" id="PF02517"/>
    </source>
</evidence>
<evidence type="ECO:0000256" key="1">
    <source>
        <dbReference type="SAM" id="MobiDB-lite"/>
    </source>
</evidence>
<dbReference type="GO" id="GO:0080120">
    <property type="term" value="P:CAAX-box protein maturation"/>
    <property type="evidence" value="ECO:0007669"/>
    <property type="project" value="UniProtKB-ARBA"/>
</dbReference>
<reference evidence="4 5" key="1">
    <citation type="journal article" date="2019" name="Int. J. Syst. Evol. Microbiol.">
        <title>The Global Catalogue of Microorganisms (GCM) 10K type strain sequencing project: providing services to taxonomists for standard genome sequencing and annotation.</title>
        <authorList>
            <consortium name="The Broad Institute Genomics Platform"/>
            <consortium name="The Broad Institute Genome Sequencing Center for Infectious Disease"/>
            <person name="Wu L."/>
            <person name="Ma J."/>
        </authorList>
    </citation>
    <scope>NUCLEOTIDE SEQUENCE [LARGE SCALE GENOMIC DNA]</scope>
    <source>
        <strain evidence="4 5">CGMCC 1.12237</strain>
    </source>
</reference>
<comment type="caution">
    <text evidence="4">The sequence shown here is derived from an EMBL/GenBank/DDBJ whole genome shotgun (WGS) entry which is preliminary data.</text>
</comment>
<dbReference type="AlphaFoldDB" id="A0ABD5RER6"/>
<evidence type="ECO:0000313" key="5">
    <source>
        <dbReference type="Proteomes" id="UP001596201"/>
    </source>
</evidence>
<gene>
    <name evidence="4" type="ORF">ACFPJ5_16290</name>
</gene>
<evidence type="ECO:0000256" key="2">
    <source>
        <dbReference type="SAM" id="Phobius"/>
    </source>
</evidence>
<organism evidence="4 5">
    <name type="scientific">Salinirubrum litoreum</name>
    <dbReference type="NCBI Taxonomy" id="1126234"/>
    <lineage>
        <taxon>Archaea</taxon>
        <taxon>Methanobacteriati</taxon>
        <taxon>Methanobacteriota</taxon>
        <taxon>Stenosarchaea group</taxon>
        <taxon>Halobacteria</taxon>
        <taxon>Halobacteriales</taxon>
        <taxon>Haloferacaceae</taxon>
        <taxon>Salinirubrum</taxon>
    </lineage>
</organism>
<feature type="compositionally biased region" description="Basic and acidic residues" evidence="1">
    <location>
        <begin position="14"/>
        <end position="25"/>
    </location>
</feature>
<feature type="transmembrane region" description="Helical" evidence="2">
    <location>
        <begin position="287"/>
        <end position="309"/>
    </location>
</feature>
<dbReference type="RefSeq" id="WP_227230764.1">
    <property type="nucleotide sequence ID" value="NZ_JAJCVJ010000002.1"/>
</dbReference>
<feature type="transmembrane region" description="Helical" evidence="2">
    <location>
        <begin position="261"/>
        <end position="281"/>
    </location>
</feature>
<name>A0ABD5RER6_9EURY</name>
<feature type="region of interest" description="Disordered" evidence="1">
    <location>
        <begin position="1"/>
        <end position="25"/>
    </location>
</feature>
<feature type="transmembrane region" description="Helical" evidence="2">
    <location>
        <begin position="154"/>
        <end position="174"/>
    </location>
</feature>
<dbReference type="Proteomes" id="UP001596201">
    <property type="component" value="Unassembled WGS sequence"/>
</dbReference>